<accession>A0A9X2L4S5</accession>
<sequence>MIKKVITQALEAIAKEIEAVRETPSTDVLMNGELEKISGEYIYTFESQNQGLKFAEEIRAKMDGKEFKVHPVEFKDKKVRLEFPENKGPKVDEVYLEWENDYVLKKMQEHLFTLQEKSKEIPQLKALLKPEKNFKESTESPEPVFDDLRNPSQKEAIEKSLKNNILYVWGPPGTGKTATLGFIIANLLKEGKRVLFVSNTNRAVDVGLLSVIDALYEIDPGFSLQNTTRFGEAALDDPRLEDILFEHQVKTKLDSRKADAVQLSNTLSKYESLQEKIDDMMRNGEEVPEKLDLECQLAGNKIDEHGGVEELEDKIDRLMNLNERYELKKKQLVATTMAKVCTSELFYGISYDAVVVDEGSMAGIPYLLLMAAKSKNHLIIAGDPMQLPPIAITNDREAREFLEQDIFTYVSKSDTTEALFNWHDENPEFTCFFDVQYRLKDDLAGVISSVFYEGRLKSDTTEEEMKSLPDTTGSVALVDTAKYNPYLEQETGERGFKPINEVHHKLIEESLKRLTRNYAPENIGIIVPFRNSVYKVRNHLWESGFKDIEVGTIHTFQGREKSVIIFDTVMSGEWQNGSMRHYSVRPFDEAKNGLSVPRLLNVAFSRSKELLVIIADMQHVERVYGKKFLGRLLHSVKQISI</sequence>
<dbReference type="GO" id="GO:0016787">
    <property type="term" value="F:hydrolase activity"/>
    <property type="evidence" value="ECO:0007669"/>
    <property type="project" value="UniProtKB-KW"/>
</dbReference>
<dbReference type="InterPro" id="IPR041677">
    <property type="entry name" value="DNA2/NAM7_AAA_11"/>
</dbReference>
<dbReference type="InterPro" id="IPR027417">
    <property type="entry name" value="P-loop_NTPase"/>
</dbReference>
<dbReference type="SUPFAM" id="SSF52540">
    <property type="entry name" value="P-loop containing nucleoside triphosphate hydrolases"/>
    <property type="match status" value="1"/>
</dbReference>
<reference evidence="8" key="1">
    <citation type="submission" date="2022-06" db="EMBL/GenBank/DDBJ databases">
        <title>Gracilimonas sp. CAU 1638 isolated from sea sediment.</title>
        <authorList>
            <person name="Kim W."/>
        </authorList>
    </citation>
    <scope>NUCLEOTIDE SEQUENCE</scope>
    <source>
        <strain evidence="8">CAU 1638</strain>
    </source>
</reference>
<dbReference type="PANTHER" id="PTHR43788:SF8">
    <property type="entry name" value="DNA-BINDING PROTEIN SMUBP-2"/>
    <property type="match status" value="1"/>
</dbReference>
<dbReference type="Proteomes" id="UP001139125">
    <property type="component" value="Unassembled WGS sequence"/>
</dbReference>
<feature type="coiled-coil region" evidence="6">
    <location>
        <begin position="308"/>
        <end position="335"/>
    </location>
</feature>
<evidence type="ECO:0000256" key="1">
    <source>
        <dbReference type="ARBA" id="ARBA00007913"/>
    </source>
</evidence>
<protein>
    <submittedName>
        <fullName evidence="8">DNA2/NAM7 family helicase</fullName>
    </submittedName>
</protein>
<proteinExistence type="inferred from homology"/>
<dbReference type="EMBL" id="JANDBC010000002">
    <property type="protein sequence ID" value="MCP9292386.1"/>
    <property type="molecule type" value="Genomic_DNA"/>
</dbReference>
<dbReference type="PANTHER" id="PTHR43788">
    <property type="entry name" value="DNA2/NAM7 HELICASE FAMILY MEMBER"/>
    <property type="match status" value="1"/>
</dbReference>
<dbReference type="GO" id="GO:0005524">
    <property type="term" value="F:ATP binding"/>
    <property type="evidence" value="ECO:0007669"/>
    <property type="project" value="UniProtKB-KW"/>
</dbReference>
<keyword evidence="4 8" id="KW-0347">Helicase</keyword>
<evidence type="ECO:0000256" key="6">
    <source>
        <dbReference type="SAM" id="Coils"/>
    </source>
</evidence>
<dbReference type="Gene3D" id="3.40.50.300">
    <property type="entry name" value="P-loop containing nucleotide triphosphate hydrolases"/>
    <property type="match status" value="2"/>
</dbReference>
<evidence type="ECO:0000256" key="5">
    <source>
        <dbReference type="ARBA" id="ARBA00022840"/>
    </source>
</evidence>
<dbReference type="InterPro" id="IPR047187">
    <property type="entry name" value="SF1_C_Upf1"/>
</dbReference>
<evidence type="ECO:0000256" key="3">
    <source>
        <dbReference type="ARBA" id="ARBA00022801"/>
    </source>
</evidence>
<keyword evidence="2" id="KW-0547">Nucleotide-binding</keyword>
<evidence type="ECO:0000259" key="7">
    <source>
        <dbReference type="SMART" id="SM00382"/>
    </source>
</evidence>
<dbReference type="CDD" id="cd18808">
    <property type="entry name" value="SF1_C_Upf1"/>
    <property type="match status" value="1"/>
</dbReference>
<dbReference type="GO" id="GO:0043139">
    <property type="term" value="F:5'-3' DNA helicase activity"/>
    <property type="evidence" value="ECO:0007669"/>
    <property type="project" value="TreeGrafter"/>
</dbReference>
<dbReference type="AlphaFoldDB" id="A0A9X2L4S5"/>
<evidence type="ECO:0000256" key="2">
    <source>
        <dbReference type="ARBA" id="ARBA00022741"/>
    </source>
</evidence>
<evidence type="ECO:0000313" key="8">
    <source>
        <dbReference type="EMBL" id="MCP9292386.1"/>
    </source>
</evidence>
<dbReference type="SMART" id="SM00382">
    <property type="entry name" value="AAA"/>
    <property type="match status" value="1"/>
</dbReference>
<name>A0A9X2L4S5_9BACT</name>
<dbReference type="RefSeq" id="WP_255135270.1">
    <property type="nucleotide sequence ID" value="NZ_JANDBC010000002.1"/>
</dbReference>
<keyword evidence="5" id="KW-0067">ATP-binding</keyword>
<dbReference type="InterPro" id="IPR041679">
    <property type="entry name" value="DNA2/NAM7-like_C"/>
</dbReference>
<gene>
    <name evidence="8" type="ORF">NM125_12435</name>
</gene>
<comment type="caution">
    <text evidence="8">The sequence shown here is derived from an EMBL/GenBank/DDBJ whole genome shotgun (WGS) entry which is preliminary data.</text>
</comment>
<keyword evidence="9" id="KW-1185">Reference proteome</keyword>
<comment type="similarity">
    <text evidence="1">Belongs to the DNA2/NAM7 helicase family.</text>
</comment>
<dbReference type="InterPro" id="IPR003593">
    <property type="entry name" value="AAA+_ATPase"/>
</dbReference>
<evidence type="ECO:0000313" key="9">
    <source>
        <dbReference type="Proteomes" id="UP001139125"/>
    </source>
</evidence>
<keyword evidence="3" id="KW-0378">Hydrolase</keyword>
<organism evidence="8 9">
    <name type="scientific">Gracilimonas sediminicola</name>
    <dbReference type="NCBI Taxonomy" id="2952158"/>
    <lineage>
        <taxon>Bacteria</taxon>
        <taxon>Pseudomonadati</taxon>
        <taxon>Balneolota</taxon>
        <taxon>Balneolia</taxon>
        <taxon>Balneolales</taxon>
        <taxon>Balneolaceae</taxon>
        <taxon>Gracilimonas</taxon>
    </lineage>
</organism>
<dbReference type="Pfam" id="PF13086">
    <property type="entry name" value="AAA_11"/>
    <property type="match status" value="1"/>
</dbReference>
<feature type="domain" description="AAA+ ATPase" evidence="7">
    <location>
        <begin position="162"/>
        <end position="412"/>
    </location>
</feature>
<keyword evidence="6" id="KW-0175">Coiled coil</keyword>
<evidence type="ECO:0000256" key="4">
    <source>
        <dbReference type="ARBA" id="ARBA00022806"/>
    </source>
</evidence>
<dbReference type="InterPro" id="IPR050534">
    <property type="entry name" value="Coronavir_polyprotein_1ab"/>
</dbReference>
<dbReference type="Pfam" id="PF13087">
    <property type="entry name" value="AAA_12"/>
    <property type="match status" value="1"/>
</dbReference>